<reference evidence="3" key="1">
    <citation type="journal article" date="2019" name="Int. J. Syst. Evol. Microbiol.">
        <title>The Global Catalogue of Microorganisms (GCM) 10K type strain sequencing project: providing services to taxonomists for standard genome sequencing and annotation.</title>
        <authorList>
            <consortium name="The Broad Institute Genomics Platform"/>
            <consortium name="The Broad Institute Genome Sequencing Center for Infectious Disease"/>
            <person name="Wu L."/>
            <person name="Ma J."/>
        </authorList>
    </citation>
    <scope>NUCLEOTIDE SEQUENCE [LARGE SCALE GENOMIC DNA]</scope>
    <source>
        <strain evidence="3">JCM 11269</strain>
    </source>
</reference>
<evidence type="ECO:0000313" key="2">
    <source>
        <dbReference type="EMBL" id="GAA1013312.1"/>
    </source>
</evidence>
<organism evidence="2 3">
    <name type="scientific">Streptomyces thermogriseus</name>
    <dbReference type="NCBI Taxonomy" id="75292"/>
    <lineage>
        <taxon>Bacteria</taxon>
        <taxon>Bacillati</taxon>
        <taxon>Actinomycetota</taxon>
        <taxon>Actinomycetes</taxon>
        <taxon>Kitasatosporales</taxon>
        <taxon>Streptomycetaceae</taxon>
        <taxon>Streptomyces</taxon>
    </lineage>
</organism>
<gene>
    <name evidence="2" type="ORF">GCM10009564_39580</name>
</gene>
<proteinExistence type="predicted"/>
<comment type="caution">
    <text evidence="2">The sequence shown here is derived from an EMBL/GenBank/DDBJ whole genome shotgun (WGS) entry which is preliminary data.</text>
</comment>
<dbReference type="InterPro" id="IPR012312">
    <property type="entry name" value="Hemerythrin-like"/>
</dbReference>
<accession>A0ABP4DKP6</accession>
<evidence type="ECO:0000313" key="3">
    <source>
        <dbReference type="Proteomes" id="UP001501072"/>
    </source>
</evidence>
<sequence length="159" mass="17698">MSAETVAEALEREHREIDEGIEEFVAGLAAGEPDPRPLARAVAALRRHIYLEEEFLFPPLREAGLVMPVFVMVREHGRIWEILDALDAGLRDGTVRASAAGLLQELQDQLQAHNLKEEHVLYPRSEQALTAEAKAGLRELIDTGRTPEGWVCEGARQRA</sequence>
<dbReference type="Gene3D" id="1.20.120.520">
    <property type="entry name" value="nmb1532 protein domain like"/>
    <property type="match status" value="1"/>
</dbReference>
<feature type="domain" description="Hemerythrin-like" evidence="1">
    <location>
        <begin position="6"/>
        <end position="124"/>
    </location>
</feature>
<evidence type="ECO:0000259" key="1">
    <source>
        <dbReference type="Pfam" id="PF01814"/>
    </source>
</evidence>
<dbReference type="EMBL" id="BAAAHU010000044">
    <property type="protein sequence ID" value="GAA1013312.1"/>
    <property type="molecule type" value="Genomic_DNA"/>
</dbReference>
<protein>
    <submittedName>
        <fullName evidence="2">Hemerythrin domain-containing protein</fullName>
    </submittedName>
</protein>
<dbReference type="Pfam" id="PF01814">
    <property type="entry name" value="Hemerythrin"/>
    <property type="match status" value="1"/>
</dbReference>
<dbReference type="RefSeq" id="WP_067389135.1">
    <property type="nucleotide sequence ID" value="NZ_BAAAHU010000044.1"/>
</dbReference>
<dbReference type="Proteomes" id="UP001501072">
    <property type="component" value="Unassembled WGS sequence"/>
</dbReference>
<name>A0ABP4DKP6_9ACTN</name>
<keyword evidence="3" id="KW-1185">Reference proteome</keyword>